<protein>
    <submittedName>
        <fullName evidence="1">Uncharacterized protein</fullName>
    </submittedName>
</protein>
<evidence type="ECO:0000313" key="2">
    <source>
        <dbReference type="Proteomes" id="UP001341840"/>
    </source>
</evidence>
<proteinExistence type="predicted"/>
<evidence type="ECO:0000313" key="1">
    <source>
        <dbReference type="EMBL" id="MED6143844.1"/>
    </source>
</evidence>
<reference evidence="1 2" key="1">
    <citation type="journal article" date="2023" name="Plants (Basel)">
        <title>Bridging the Gap: Combining Genomics and Transcriptomics Approaches to Understand Stylosanthes scabra, an Orphan Legume from the Brazilian Caatinga.</title>
        <authorList>
            <person name="Ferreira-Neto J.R.C."/>
            <person name="da Silva M.D."/>
            <person name="Binneck E."/>
            <person name="de Melo N.F."/>
            <person name="da Silva R.H."/>
            <person name="de Melo A.L.T.M."/>
            <person name="Pandolfi V."/>
            <person name="Bustamante F.O."/>
            <person name="Brasileiro-Vidal A.C."/>
            <person name="Benko-Iseppon A.M."/>
        </authorList>
    </citation>
    <scope>NUCLEOTIDE SEQUENCE [LARGE SCALE GENOMIC DNA]</scope>
    <source>
        <tissue evidence="1">Leaves</tissue>
    </source>
</reference>
<name>A0ABU6T567_9FABA</name>
<accession>A0ABU6T567</accession>
<comment type="caution">
    <text evidence="1">The sequence shown here is derived from an EMBL/GenBank/DDBJ whole genome shotgun (WGS) entry which is preliminary data.</text>
</comment>
<dbReference type="Proteomes" id="UP001341840">
    <property type="component" value="Unassembled WGS sequence"/>
</dbReference>
<keyword evidence="2" id="KW-1185">Reference proteome</keyword>
<dbReference type="EMBL" id="JASCZI010090643">
    <property type="protein sequence ID" value="MED6143844.1"/>
    <property type="molecule type" value="Genomic_DNA"/>
</dbReference>
<sequence length="122" mass="13670">MRCIPMITASPRLDELSPKRNKPPHGGEVHPCLRILGIHNCEDTDPAIDSRPQLMHQGTKLNPCREALTVVGRGVRIAVADLTMFLPILPMGDRHLRSFAHFNPQPRHYGKLLATRNHNCGK</sequence>
<gene>
    <name evidence="1" type="ORF">PIB30_009654</name>
</gene>
<organism evidence="1 2">
    <name type="scientific">Stylosanthes scabra</name>
    <dbReference type="NCBI Taxonomy" id="79078"/>
    <lineage>
        <taxon>Eukaryota</taxon>
        <taxon>Viridiplantae</taxon>
        <taxon>Streptophyta</taxon>
        <taxon>Embryophyta</taxon>
        <taxon>Tracheophyta</taxon>
        <taxon>Spermatophyta</taxon>
        <taxon>Magnoliopsida</taxon>
        <taxon>eudicotyledons</taxon>
        <taxon>Gunneridae</taxon>
        <taxon>Pentapetalae</taxon>
        <taxon>rosids</taxon>
        <taxon>fabids</taxon>
        <taxon>Fabales</taxon>
        <taxon>Fabaceae</taxon>
        <taxon>Papilionoideae</taxon>
        <taxon>50 kb inversion clade</taxon>
        <taxon>dalbergioids sensu lato</taxon>
        <taxon>Dalbergieae</taxon>
        <taxon>Pterocarpus clade</taxon>
        <taxon>Stylosanthes</taxon>
    </lineage>
</organism>